<evidence type="ECO:0000313" key="2">
    <source>
        <dbReference type="EMBL" id="GGY55221.1"/>
    </source>
</evidence>
<name>A0AA87XW50_9BURK</name>
<organism evidence="2 3">
    <name type="scientific">Pseudoduganella albidiflava</name>
    <dbReference type="NCBI Taxonomy" id="321983"/>
    <lineage>
        <taxon>Bacteria</taxon>
        <taxon>Pseudomonadati</taxon>
        <taxon>Pseudomonadota</taxon>
        <taxon>Betaproteobacteria</taxon>
        <taxon>Burkholderiales</taxon>
        <taxon>Oxalobacteraceae</taxon>
        <taxon>Telluria group</taxon>
        <taxon>Pseudoduganella</taxon>
    </lineage>
</organism>
<protein>
    <submittedName>
        <fullName evidence="2">Uncharacterized protein</fullName>
    </submittedName>
</protein>
<sequence length="40" mass="4255">MASPNEEDDGNPKFGRLLVALLLALVLVVLITFASEALLT</sequence>
<evidence type="ECO:0000256" key="1">
    <source>
        <dbReference type="SAM" id="Phobius"/>
    </source>
</evidence>
<keyword evidence="1" id="KW-0812">Transmembrane</keyword>
<dbReference type="AlphaFoldDB" id="A0AA87XW50"/>
<dbReference type="RefSeq" id="WP_259772413.1">
    <property type="nucleotide sequence ID" value="NZ_BMWV01000010.1"/>
</dbReference>
<keyword evidence="1" id="KW-1133">Transmembrane helix</keyword>
<accession>A0AA87XW50</accession>
<keyword evidence="1" id="KW-0472">Membrane</keyword>
<reference evidence="2" key="1">
    <citation type="journal article" date="2014" name="Int. J. Syst. Evol. Microbiol.">
        <title>Complete genome sequence of Corynebacterium casei LMG S-19264T (=DSM 44701T), isolated from a smear-ripened cheese.</title>
        <authorList>
            <consortium name="US DOE Joint Genome Institute (JGI-PGF)"/>
            <person name="Walter F."/>
            <person name="Albersmeier A."/>
            <person name="Kalinowski J."/>
            <person name="Ruckert C."/>
        </authorList>
    </citation>
    <scope>NUCLEOTIDE SEQUENCE</scope>
    <source>
        <strain evidence="2">KCTC 12343</strain>
    </source>
</reference>
<dbReference type="EMBL" id="BMWV01000010">
    <property type="protein sequence ID" value="GGY55221.1"/>
    <property type="molecule type" value="Genomic_DNA"/>
</dbReference>
<comment type="caution">
    <text evidence="2">The sequence shown here is derived from an EMBL/GenBank/DDBJ whole genome shotgun (WGS) entry which is preliminary data.</text>
</comment>
<feature type="transmembrane region" description="Helical" evidence="1">
    <location>
        <begin position="17"/>
        <end position="39"/>
    </location>
</feature>
<evidence type="ECO:0000313" key="3">
    <source>
        <dbReference type="Proteomes" id="UP000628442"/>
    </source>
</evidence>
<reference evidence="2" key="2">
    <citation type="submission" date="2022-12" db="EMBL/GenBank/DDBJ databases">
        <authorList>
            <person name="Sun Q."/>
            <person name="Kim S."/>
        </authorList>
    </citation>
    <scope>NUCLEOTIDE SEQUENCE</scope>
    <source>
        <strain evidence="2">KCTC 12343</strain>
    </source>
</reference>
<dbReference type="Proteomes" id="UP000628442">
    <property type="component" value="Unassembled WGS sequence"/>
</dbReference>
<gene>
    <name evidence="2" type="ORF">GCM10007387_42160</name>
</gene>
<proteinExistence type="predicted"/>